<dbReference type="InterPro" id="IPR055776">
    <property type="entry name" value="DUF7352"/>
</dbReference>
<protein>
    <recommendedName>
        <fullName evidence="1">DUF7352 domain-containing protein</fullName>
    </recommendedName>
</protein>
<dbReference type="EMBL" id="LAZR01012405">
    <property type="protein sequence ID" value="KKM27001.1"/>
    <property type="molecule type" value="Genomic_DNA"/>
</dbReference>
<dbReference type="AlphaFoldDB" id="A0A0F9IHF0"/>
<proteinExistence type="predicted"/>
<reference evidence="2" key="1">
    <citation type="journal article" date="2015" name="Nature">
        <title>Complex archaea that bridge the gap between prokaryotes and eukaryotes.</title>
        <authorList>
            <person name="Spang A."/>
            <person name="Saw J.H."/>
            <person name="Jorgensen S.L."/>
            <person name="Zaremba-Niedzwiedzka K."/>
            <person name="Martijn J."/>
            <person name="Lind A.E."/>
            <person name="van Eijk R."/>
            <person name="Schleper C."/>
            <person name="Guy L."/>
            <person name="Ettema T.J."/>
        </authorList>
    </citation>
    <scope>NUCLEOTIDE SEQUENCE</scope>
</reference>
<gene>
    <name evidence="2" type="ORF">LCGC14_1579080</name>
</gene>
<organism evidence="2">
    <name type="scientific">marine sediment metagenome</name>
    <dbReference type="NCBI Taxonomy" id="412755"/>
    <lineage>
        <taxon>unclassified sequences</taxon>
        <taxon>metagenomes</taxon>
        <taxon>ecological metagenomes</taxon>
    </lineage>
</organism>
<feature type="domain" description="DUF7352" evidence="1">
    <location>
        <begin position="2"/>
        <end position="86"/>
    </location>
</feature>
<evidence type="ECO:0000259" key="1">
    <source>
        <dbReference type="Pfam" id="PF24043"/>
    </source>
</evidence>
<name>A0A0F9IHF0_9ZZZZ</name>
<accession>A0A0F9IHF0</accession>
<evidence type="ECO:0000313" key="2">
    <source>
        <dbReference type="EMBL" id="KKM27001.1"/>
    </source>
</evidence>
<comment type="caution">
    <text evidence="2">The sequence shown here is derived from an EMBL/GenBank/DDBJ whole genome shotgun (WGS) entry which is preliminary data.</text>
</comment>
<sequence>MKVFKYELLDTAFQAVELPIGWKLLHVGQQHGGICLWVLVNPKADLRSVPIRIVGTGHEISNSHCGTFLGTVLLHDGDLVLHVFASIKS</sequence>
<dbReference type="Pfam" id="PF24043">
    <property type="entry name" value="DUF7352"/>
    <property type="match status" value="1"/>
</dbReference>